<evidence type="ECO:0000313" key="1">
    <source>
        <dbReference type="EMBL" id="RWX46917.1"/>
    </source>
</evidence>
<dbReference type="GO" id="GO:0016832">
    <property type="term" value="F:aldehyde-lyase activity"/>
    <property type="evidence" value="ECO:0007669"/>
    <property type="project" value="InterPro"/>
</dbReference>
<comment type="caution">
    <text evidence="1">The sequence shown here is derived from an EMBL/GenBank/DDBJ whole genome shotgun (WGS) entry which is preliminary data.</text>
</comment>
<dbReference type="Proteomes" id="UP000287853">
    <property type="component" value="Unassembled WGS sequence"/>
</dbReference>
<dbReference type="GO" id="GO:0008270">
    <property type="term" value="F:zinc ion binding"/>
    <property type="evidence" value="ECO:0007669"/>
    <property type="project" value="InterPro"/>
</dbReference>
<sequence>MSYIADFEKALEIGRPPNIKSLFPNSKALLVSGKVIDRALLAKGKAMTMAANGRNHLVIRGALMAAQRAQAALIIEIARSEGGASSYCPTNYWNMARQVDALCNELGITVPVAIHADHYGIKSAADLPFARTEIPSLFDAGITSIAVDASHMLDDDNLLACIDLNSFIPSWAGYETEVGEIKVPKDCLRQTRPSF</sequence>
<dbReference type="Gene3D" id="3.20.20.70">
    <property type="entry name" value="Aldolase class I"/>
    <property type="match status" value="1"/>
</dbReference>
<gene>
    <name evidence="1" type="ORF">H206_00228</name>
</gene>
<dbReference type="InterPro" id="IPR000771">
    <property type="entry name" value="FBA_II"/>
</dbReference>
<protein>
    <submittedName>
        <fullName evidence="1">Fructose-bisphosphate aldolase class-II</fullName>
    </submittedName>
</protein>
<name>A0A444J178_9BACT</name>
<keyword evidence="2" id="KW-1185">Reference proteome</keyword>
<dbReference type="SUPFAM" id="SSF51569">
    <property type="entry name" value="Aldolase"/>
    <property type="match status" value="1"/>
</dbReference>
<proteinExistence type="predicted"/>
<dbReference type="EMBL" id="MTKO01000046">
    <property type="protein sequence ID" value="RWX46917.1"/>
    <property type="molecule type" value="Genomic_DNA"/>
</dbReference>
<dbReference type="InterPro" id="IPR013785">
    <property type="entry name" value="Aldolase_TIM"/>
</dbReference>
<dbReference type="Pfam" id="PF01116">
    <property type="entry name" value="F_bP_aldolase"/>
    <property type="match status" value="1"/>
</dbReference>
<dbReference type="GO" id="GO:0005975">
    <property type="term" value="P:carbohydrate metabolic process"/>
    <property type="evidence" value="ECO:0007669"/>
    <property type="project" value="InterPro"/>
</dbReference>
<accession>A0A444J178</accession>
<evidence type="ECO:0000313" key="2">
    <source>
        <dbReference type="Proteomes" id="UP000287853"/>
    </source>
</evidence>
<organism evidence="1 2">
    <name type="scientific">Candidatus Electrothrix aarhusensis</name>
    <dbReference type="NCBI Taxonomy" id="1859131"/>
    <lineage>
        <taxon>Bacteria</taxon>
        <taxon>Pseudomonadati</taxon>
        <taxon>Thermodesulfobacteriota</taxon>
        <taxon>Desulfobulbia</taxon>
        <taxon>Desulfobulbales</taxon>
        <taxon>Desulfobulbaceae</taxon>
        <taxon>Candidatus Electrothrix</taxon>
    </lineage>
</organism>
<reference evidence="1 2" key="1">
    <citation type="submission" date="2017-01" db="EMBL/GenBank/DDBJ databases">
        <title>The cable genome- insights into the physiology and evolution of filamentous bacteria capable of sulfide oxidation via long distance electron transfer.</title>
        <authorList>
            <person name="Schreiber L."/>
            <person name="Bjerg J.T."/>
            <person name="Boggild A."/>
            <person name="Van De Vossenberg J."/>
            <person name="Meysman F."/>
            <person name="Nielsen L.P."/>
            <person name="Schramm A."/>
            <person name="Kjeldsen K.U."/>
        </authorList>
    </citation>
    <scope>NUCLEOTIDE SEQUENCE [LARGE SCALE GENOMIC DNA]</scope>
    <source>
        <strain evidence="1">MCF</strain>
    </source>
</reference>
<dbReference type="AlphaFoldDB" id="A0A444J178"/>